<evidence type="ECO:0000256" key="7">
    <source>
        <dbReference type="ARBA" id="ARBA00048493"/>
    </source>
</evidence>
<evidence type="ECO:0000313" key="10">
    <source>
        <dbReference type="EMBL" id="OIO29633.1"/>
    </source>
</evidence>
<comment type="catalytic activity">
    <reaction evidence="7">
        <text>N-acetyl-alpha-D-glucosamine 1-phosphate + UTP + H(+) = UDP-N-acetyl-alpha-D-glucosamine + diphosphate</text>
        <dbReference type="Rhea" id="RHEA:13509"/>
        <dbReference type="ChEBI" id="CHEBI:15378"/>
        <dbReference type="ChEBI" id="CHEBI:33019"/>
        <dbReference type="ChEBI" id="CHEBI:46398"/>
        <dbReference type="ChEBI" id="CHEBI:57705"/>
        <dbReference type="ChEBI" id="CHEBI:57776"/>
        <dbReference type="EC" id="2.7.7.23"/>
    </reaction>
</comment>
<dbReference type="STRING" id="1805280.AUJ22_01085"/>
<comment type="catalytic activity">
    <reaction evidence="6">
        <text>alpha-D-glucosamine 1-phosphate + acetyl-CoA = N-acetyl-alpha-D-glucosamine 1-phosphate + CoA + H(+)</text>
        <dbReference type="Rhea" id="RHEA:13725"/>
        <dbReference type="ChEBI" id="CHEBI:15378"/>
        <dbReference type="ChEBI" id="CHEBI:57287"/>
        <dbReference type="ChEBI" id="CHEBI:57288"/>
        <dbReference type="ChEBI" id="CHEBI:57776"/>
        <dbReference type="ChEBI" id="CHEBI:58516"/>
        <dbReference type="EC" id="2.3.1.157"/>
    </reaction>
</comment>
<dbReference type="EMBL" id="MNVM01000017">
    <property type="protein sequence ID" value="OIO29633.1"/>
    <property type="molecule type" value="Genomic_DNA"/>
</dbReference>
<dbReference type="AlphaFoldDB" id="A0A1J4V2U3"/>
<dbReference type="CDD" id="cd02540">
    <property type="entry name" value="GT2_GlmU_N_bac"/>
    <property type="match status" value="1"/>
</dbReference>
<evidence type="ECO:0000256" key="5">
    <source>
        <dbReference type="ARBA" id="ARBA00023315"/>
    </source>
</evidence>
<evidence type="ECO:0000256" key="8">
    <source>
        <dbReference type="ARBA" id="ARBA00049628"/>
    </source>
</evidence>
<dbReference type="InterPro" id="IPR025877">
    <property type="entry name" value="MobA-like_NTP_Trfase"/>
</dbReference>
<keyword evidence="4" id="KW-0548">Nucleotidyltransferase</keyword>
<dbReference type="InterPro" id="IPR050065">
    <property type="entry name" value="GlmU-like"/>
</dbReference>
<keyword evidence="3" id="KW-0808">Transferase</keyword>
<gene>
    <name evidence="10" type="ORF">AUJ22_01085</name>
</gene>
<evidence type="ECO:0000256" key="3">
    <source>
        <dbReference type="ARBA" id="ARBA00022679"/>
    </source>
</evidence>
<dbReference type="Gene3D" id="3.90.550.10">
    <property type="entry name" value="Spore Coat Polysaccharide Biosynthesis Protein SpsA, Chain A"/>
    <property type="match status" value="1"/>
</dbReference>
<evidence type="ECO:0000259" key="9">
    <source>
        <dbReference type="Pfam" id="PF12804"/>
    </source>
</evidence>
<comment type="function">
    <text evidence="8">Catalyzes the last two sequential reactions in the de novo biosynthetic pathway for UDP-N-acetylglucosamine (UDP-GlcNAc). The C-terminal domain catalyzes the transfer of acetyl group from acetyl coenzyme A to glucosamine-1-phosphate (GlcN-1-P) to produce N-acetylglucosamine-1-phosphate (GlcNAc-1-P), which is converted into UDP-GlcNAc by the transfer of uridine 5-monophosphate (from uridine 5-triphosphate), a reaction catalyzed by the N-terminal domain.</text>
</comment>
<reference evidence="10 11" key="1">
    <citation type="journal article" date="2016" name="Environ. Microbiol.">
        <title>Genomic resolution of a cold subsurface aquifer community provides metabolic insights for novel microbes adapted to high CO concentrations.</title>
        <authorList>
            <person name="Probst A.J."/>
            <person name="Castelle C.J."/>
            <person name="Singh A."/>
            <person name="Brown C.T."/>
            <person name="Anantharaman K."/>
            <person name="Sharon I."/>
            <person name="Hug L.A."/>
            <person name="Burstein D."/>
            <person name="Emerson J.B."/>
            <person name="Thomas B.C."/>
            <person name="Banfield J.F."/>
        </authorList>
    </citation>
    <scope>NUCLEOTIDE SEQUENCE [LARGE SCALE GENOMIC DNA]</scope>
    <source>
        <strain evidence="10">CG1_02_31_12</strain>
    </source>
</reference>
<dbReference type="GO" id="GO:0003977">
    <property type="term" value="F:UDP-N-acetylglucosamine diphosphorylase activity"/>
    <property type="evidence" value="ECO:0007669"/>
    <property type="project" value="UniProtKB-EC"/>
</dbReference>
<evidence type="ECO:0000313" key="11">
    <source>
        <dbReference type="Proteomes" id="UP000185769"/>
    </source>
</evidence>
<dbReference type="PANTHER" id="PTHR43584:SF3">
    <property type="entry name" value="BIFUNCTIONAL PROTEIN GLMU"/>
    <property type="match status" value="1"/>
</dbReference>
<evidence type="ECO:0000256" key="6">
    <source>
        <dbReference type="ARBA" id="ARBA00048247"/>
    </source>
</evidence>
<protein>
    <recommendedName>
        <fullName evidence="9">MobA-like NTP transferase domain-containing protein</fullName>
    </recommendedName>
</protein>
<dbReference type="PANTHER" id="PTHR43584">
    <property type="entry name" value="NUCLEOTIDYL TRANSFERASE"/>
    <property type="match status" value="1"/>
</dbReference>
<comment type="similarity">
    <text evidence="2">In the N-terminal section; belongs to the N-acetylglucosamine-1-phosphate uridyltransferase family.</text>
</comment>
<comment type="similarity">
    <text evidence="1">In the C-terminal section; belongs to the transferase hexapeptide repeat family.</text>
</comment>
<evidence type="ECO:0000256" key="1">
    <source>
        <dbReference type="ARBA" id="ARBA00007707"/>
    </source>
</evidence>
<proteinExistence type="inferred from homology"/>
<dbReference type="Pfam" id="PF12804">
    <property type="entry name" value="NTP_transf_3"/>
    <property type="match status" value="1"/>
</dbReference>
<dbReference type="InterPro" id="IPR029044">
    <property type="entry name" value="Nucleotide-diphossugar_trans"/>
</dbReference>
<dbReference type="Proteomes" id="UP000185769">
    <property type="component" value="Unassembled WGS sequence"/>
</dbReference>
<sequence>MENLKDIKILILAAGKGKRMQSDLPKVLIELNGKPIIKYILKSIKKAFNQKPIAIIGHKAGLVESKLKDFCSYVIQKEQLGTGHAVLCTKKECKDARHIIVLSGDQPLISPKTLKNLLKKHLKEKTKITFTTTEVSDFNDWRKAFIAFGRIIRKNGEITGICEYRDASEKEKLIREVNAGSYVFDAKWLWENLEKIKNNNIQNEYYLTDLLHLASKEKEKVEAIQIESHEALGANTKEELEILEKFAV</sequence>
<evidence type="ECO:0000256" key="4">
    <source>
        <dbReference type="ARBA" id="ARBA00022695"/>
    </source>
</evidence>
<feature type="domain" description="MobA-like NTP transferase" evidence="9">
    <location>
        <begin position="10"/>
        <end position="133"/>
    </location>
</feature>
<organism evidence="10 11">
    <name type="scientific">Candidatus Nomurabacteria bacterium CG1_02_31_12</name>
    <dbReference type="NCBI Taxonomy" id="1805280"/>
    <lineage>
        <taxon>Bacteria</taxon>
        <taxon>Candidatus Nomuraibacteriota</taxon>
    </lineage>
</organism>
<comment type="caution">
    <text evidence="10">The sequence shown here is derived from an EMBL/GenBank/DDBJ whole genome shotgun (WGS) entry which is preliminary data.</text>
</comment>
<keyword evidence="5" id="KW-0012">Acyltransferase</keyword>
<dbReference type="GO" id="GO:0019134">
    <property type="term" value="F:glucosamine-1-phosphate N-acetyltransferase activity"/>
    <property type="evidence" value="ECO:0007669"/>
    <property type="project" value="UniProtKB-EC"/>
</dbReference>
<name>A0A1J4V2U3_9BACT</name>
<evidence type="ECO:0000256" key="2">
    <source>
        <dbReference type="ARBA" id="ARBA00007947"/>
    </source>
</evidence>
<dbReference type="SUPFAM" id="SSF53448">
    <property type="entry name" value="Nucleotide-diphospho-sugar transferases"/>
    <property type="match status" value="1"/>
</dbReference>
<accession>A0A1J4V2U3</accession>